<proteinExistence type="predicted"/>
<dbReference type="InterPro" id="IPR007730">
    <property type="entry name" value="SPOR-like_dom"/>
</dbReference>
<dbReference type="GO" id="GO:0042834">
    <property type="term" value="F:peptidoglycan binding"/>
    <property type="evidence" value="ECO:0007669"/>
    <property type="project" value="InterPro"/>
</dbReference>
<gene>
    <name evidence="4" type="ORF">B4121_0399</name>
</gene>
<dbReference type="Proteomes" id="UP000185604">
    <property type="component" value="Unassembled WGS sequence"/>
</dbReference>
<feature type="domain" description="SPOR" evidence="2">
    <location>
        <begin position="231"/>
        <end position="310"/>
    </location>
</feature>
<protein>
    <submittedName>
        <fullName evidence="4">N-acetylmuramoyl-L-alanine amidase</fullName>
    </submittedName>
</protein>
<dbReference type="SMART" id="SM00287">
    <property type="entry name" value="SH3b"/>
    <property type="match status" value="1"/>
</dbReference>
<dbReference type="PROSITE" id="PS51781">
    <property type="entry name" value="SH3B"/>
    <property type="match status" value="1"/>
</dbReference>
<reference evidence="4 5" key="1">
    <citation type="journal article" date="2016" name="Front. Microbiol.">
        <title>High-Level Heat Resistance of Spores of Bacillus amyloliquefaciens and Bacillus licheniformis Results from the Presence of a spoVA Operon in a Tn1546 Transposon.</title>
        <authorList>
            <person name="Berendsen E.M."/>
            <person name="Koning R.A."/>
            <person name="Boekhorst J."/>
            <person name="de Jong A."/>
            <person name="Kuipers O.P."/>
            <person name="Wells-Bennik M.H."/>
        </authorList>
    </citation>
    <scope>NUCLEOTIDE SEQUENCE [LARGE SCALE GENOMIC DNA]</scope>
    <source>
        <strain evidence="4 5">B4121</strain>
    </source>
</reference>
<dbReference type="InterPro" id="IPR003646">
    <property type="entry name" value="SH3-like_bac-type"/>
</dbReference>
<dbReference type="EMBL" id="LKPO01000001">
    <property type="protein sequence ID" value="OLF98872.1"/>
    <property type="molecule type" value="Genomic_DNA"/>
</dbReference>
<dbReference type="SMART" id="SM00047">
    <property type="entry name" value="LYZ2"/>
    <property type="match status" value="1"/>
</dbReference>
<evidence type="ECO:0000313" key="5">
    <source>
        <dbReference type="Proteomes" id="UP000185604"/>
    </source>
</evidence>
<comment type="caution">
    <text evidence="4">The sequence shown here is derived from an EMBL/GenBank/DDBJ whole genome shotgun (WGS) entry which is preliminary data.</text>
</comment>
<evidence type="ECO:0000313" key="4">
    <source>
        <dbReference type="EMBL" id="OLF98872.1"/>
    </source>
</evidence>
<accession>A0A7Z0X4G6</accession>
<dbReference type="Pfam" id="PF08239">
    <property type="entry name" value="SH3_3"/>
    <property type="match status" value="1"/>
</dbReference>
<name>A0A7Z0X4G6_9BACI</name>
<sequence>MKNIRKTVIFAAIILLIHTAVPAIPALAAYTDTSVYKIETTKEFNSESEALKVAEQLKKDTGWKAEVKPSGKNGTTYVLTTGGIEGESRAKNLLLQFEKETGLKASYGPIGQKEPFSKAVSKEFAGEAKAKEWALQFEKETGLKATYTLAGNREAYVKVATGGIEGEDNTKAILDRFQKATGLKASYAPYGAGQAIVKLYSGEIADESKAKSLLVQFEKETALKGTIETVKKQQPRYKIVTGAIQGETNAKNLLKQFEKELKVKGAYEAAGQPAQLYNVKSGYFNDEKTTKNAAGQIKKNTGLTSSTEKVKGTRFWIVSMKSVDSQNLKKVDAFFKKKTWRYTAAKAGRKQTSFRIVSVPVSDQKKANDGIRFFKNKNIQASAQNAGGTTVNRFRIASGETAVQARINKGLEFFKKNGAAGTSGPTGKKVYSHYQLTTESVYEQDKVTKALNFFKETGIHAEAVKTGQYYSRYKLSSEALIGSEKLQHALEFFSKRSIPGKIEQTGEYGYRQYRVTAGQVISKADLDKGLNVFKKNNISATYQTKTVSLFHISINELFTGKDRADAAANRIKTNYGWPVNVIKVKNGPQITTTDYGITLSQMVDKQMKVSPQTDAPAYVSLSYINTANQTVTADLLNIRSSPLVTSGNIIGQLQKGDKVNIISQENGWAKIRMNWRNACREEVEKYVNPQNFTQDSSAYFQFLKLSQTAGLNAAEVNAKILYNKGILTGKGQAFIDAARAYSINELYLISHSLLETGNGTSELAKGTMFNGKKVYNMYGVGAYDSNPLYYGAKYAYEQGWFTPEAAIMGGAKFIGEKYIHHPTYKQDTLYKMRWSPNALHQYATDVGWAYKQVGRMYSLYTLLDQYTLYYDVPVYRSSS</sequence>
<evidence type="ECO:0000256" key="1">
    <source>
        <dbReference type="SAM" id="SignalP"/>
    </source>
</evidence>
<dbReference type="GO" id="GO:0004040">
    <property type="term" value="F:amidase activity"/>
    <property type="evidence" value="ECO:0007669"/>
    <property type="project" value="InterPro"/>
</dbReference>
<dbReference type="PROSITE" id="PS51724">
    <property type="entry name" value="SPOR"/>
    <property type="match status" value="1"/>
</dbReference>
<evidence type="ECO:0000259" key="2">
    <source>
        <dbReference type="PROSITE" id="PS51724"/>
    </source>
</evidence>
<dbReference type="Gene3D" id="1.10.530.10">
    <property type="match status" value="1"/>
</dbReference>
<dbReference type="Pfam" id="PF01832">
    <property type="entry name" value="Glucosaminidase"/>
    <property type="match status" value="1"/>
</dbReference>
<dbReference type="Gene3D" id="2.30.30.40">
    <property type="entry name" value="SH3 Domains"/>
    <property type="match status" value="1"/>
</dbReference>
<keyword evidence="1" id="KW-0732">Signal</keyword>
<evidence type="ECO:0000259" key="3">
    <source>
        <dbReference type="PROSITE" id="PS51781"/>
    </source>
</evidence>
<dbReference type="RefSeq" id="WP_035337821.1">
    <property type="nucleotide sequence ID" value="NZ_AP023088.1"/>
</dbReference>
<feature type="chain" id="PRO_5030700102" evidence="1">
    <location>
        <begin position="29"/>
        <end position="879"/>
    </location>
</feature>
<dbReference type="InterPro" id="IPR002901">
    <property type="entry name" value="MGlyc_endo_b_GlcNAc-like_dom"/>
</dbReference>
<feature type="signal peptide" evidence="1">
    <location>
        <begin position="1"/>
        <end position="28"/>
    </location>
</feature>
<feature type="domain" description="SH3b" evidence="3">
    <location>
        <begin position="626"/>
        <end position="696"/>
    </location>
</feature>
<organism evidence="4 5">
    <name type="scientific">Bacillus paralicheniformis</name>
    <dbReference type="NCBI Taxonomy" id="1648923"/>
    <lineage>
        <taxon>Bacteria</taxon>
        <taxon>Bacillati</taxon>
        <taxon>Bacillota</taxon>
        <taxon>Bacilli</taxon>
        <taxon>Bacillales</taxon>
        <taxon>Bacillaceae</taxon>
        <taxon>Bacillus</taxon>
    </lineage>
</organism>
<dbReference type="AlphaFoldDB" id="A0A7Z0X4G6"/>